<dbReference type="InterPro" id="IPR020103">
    <property type="entry name" value="PsdUridine_synth_cat_dom_sf"/>
</dbReference>
<dbReference type="GO" id="GO:0003723">
    <property type="term" value="F:RNA binding"/>
    <property type="evidence" value="ECO:0007669"/>
    <property type="project" value="InterPro"/>
</dbReference>
<dbReference type="InterPro" id="IPR006145">
    <property type="entry name" value="PsdUridine_synth_RsuA/RluA"/>
</dbReference>
<evidence type="ECO:0000313" key="4">
    <source>
        <dbReference type="EMBL" id="CAD8880439.1"/>
    </source>
</evidence>
<dbReference type="GO" id="GO:0000455">
    <property type="term" value="P:enzyme-directed rRNA pseudouridine synthesis"/>
    <property type="evidence" value="ECO:0007669"/>
    <property type="project" value="TreeGrafter"/>
</dbReference>
<dbReference type="AlphaFoldDB" id="A0A7S1FQ02"/>
<proteinExistence type="inferred from homology"/>
<reference evidence="4" key="1">
    <citation type="submission" date="2021-01" db="EMBL/GenBank/DDBJ databases">
        <authorList>
            <person name="Corre E."/>
            <person name="Pelletier E."/>
            <person name="Niang G."/>
            <person name="Scheremetjew M."/>
            <person name="Finn R."/>
            <person name="Kale V."/>
            <person name="Holt S."/>
            <person name="Cochrane G."/>
            <person name="Meng A."/>
            <person name="Brown T."/>
            <person name="Cohen L."/>
        </authorList>
    </citation>
    <scope>NUCLEOTIDE SEQUENCE</scope>
    <source>
        <strain evidence="4">308</strain>
    </source>
</reference>
<dbReference type="PANTHER" id="PTHR21600:SF87">
    <property type="entry name" value="RNA PSEUDOURIDYLATE SYNTHASE DOMAIN-CONTAINING PROTEIN 1"/>
    <property type="match status" value="1"/>
</dbReference>
<organism evidence="4">
    <name type="scientific">Corethron hystrix</name>
    <dbReference type="NCBI Taxonomy" id="216773"/>
    <lineage>
        <taxon>Eukaryota</taxon>
        <taxon>Sar</taxon>
        <taxon>Stramenopiles</taxon>
        <taxon>Ochrophyta</taxon>
        <taxon>Bacillariophyta</taxon>
        <taxon>Coscinodiscophyceae</taxon>
        <taxon>Corethrophycidae</taxon>
        <taxon>Corethrales</taxon>
        <taxon>Corethraceae</taxon>
        <taxon>Corethron</taxon>
    </lineage>
</organism>
<feature type="region of interest" description="Disordered" evidence="2">
    <location>
        <begin position="143"/>
        <end position="164"/>
    </location>
</feature>
<dbReference type="InterPro" id="IPR050188">
    <property type="entry name" value="RluA_PseudoU_synthase"/>
</dbReference>
<accession>A0A7S1FQ02</accession>
<feature type="compositionally biased region" description="Acidic residues" evidence="2">
    <location>
        <begin position="145"/>
        <end position="159"/>
    </location>
</feature>
<dbReference type="SUPFAM" id="SSF55120">
    <property type="entry name" value="Pseudouridine synthase"/>
    <property type="match status" value="2"/>
</dbReference>
<protein>
    <recommendedName>
        <fullName evidence="3">Pseudouridine synthase RsuA/RluA-like domain-containing protein</fullName>
    </recommendedName>
</protein>
<evidence type="ECO:0000259" key="3">
    <source>
        <dbReference type="Pfam" id="PF00849"/>
    </source>
</evidence>
<evidence type="ECO:0000256" key="1">
    <source>
        <dbReference type="ARBA" id="ARBA00010876"/>
    </source>
</evidence>
<gene>
    <name evidence="4" type="ORF">CHYS00102_LOCUS7625</name>
</gene>
<dbReference type="EMBL" id="HBFR01010508">
    <property type="protein sequence ID" value="CAD8880439.1"/>
    <property type="molecule type" value="Transcribed_RNA"/>
</dbReference>
<feature type="domain" description="Pseudouridine synthase RsuA/RluA-like" evidence="3">
    <location>
        <begin position="78"/>
        <end position="142"/>
    </location>
</feature>
<dbReference type="Gene3D" id="3.30.2350.10">
    <property type="entry name" value="Pseudouridine synthase"/>
    <property type="match status" value="1"/>
</dbReference>
<dbReference type="GO" id="GO:0009982">
    <property type="term" value="F:pseudouridine synthase activity"/>
    <property type="evidence" value="ECO:0007669"/>
    <property type="project" value="InterPro"/>
</dbReference>
<evidence type="ECO:0000256" key="2">
    <source>
        <dbReference type="SAM" id="MobiDB-lite"/>
    </source>
</evidence>
<dbReference type="Pfam" id="PF00849">
    <property type="entry name" value="PseudoU_synth_2"/>
    <property type="match status" value="1"/>
</dbReference>
<name>A0A7S1FQ02_9STRA</name>
<sequence length="353" mass="39355">MSLVIGQKLLLSLTRSGTVFFCRKNMMADRLDSIRSTLLSVWRVRLFALVFLLLPFHAACLKGIIEPTRILSTDSSTYLVVAKPPAVACHRSDYIGRKAPDGTPEPPAMVQRIRDQVGRRVNLIHRLDRGASGCLLLAFAGDSRGEDEDGKDGEGGGEDSAERYRDTTRRLIASLADDRAVKTYVALVRGGPFLHGEDLRRRGWFAVDRPIRDARGVEREALTQFRFVAGTDDDCAARASIVLARPRTGRWHQIRRHLNGLSHPILGDSTHGNSRINREWRSKRGLPGQRLCLHLAKMSLPSLENSETAGLEVACEIPDDMMGLLRTWMPTVLEEARIVMEEEGILVPPSFDD</sequence>
<dbReference type="PANTHER" id="PTHR21600">
    <property type="entry name" value="MITOCHONDRIAL RNA PSEUDOURIDINE SYNTHASE"/>
    <property type="match status" value="1"/>
</dbReference>
<comment type="similarity">
    <text evidence="1">Belongs to the pseudouridine synthase RluA family.</text>
</comment>